<dbReference type="EMBL" id="VIGB01000003">
    <property type="protein sequence ID" value="TQF04478.1"/>
    <property type="molecule type" value="Genomic_DNA"/>
</dbReference>
<organism evidence="1 2">
    <name type="scientific">Kitasatospora acidiphila</name>
    <dbReference type="NCBI Taxonomy" id="2567942"/>
    <lineage>
        <taxon>Bacteria</taxon>
        <taxon>Bacillati</taxon>
        <taxon>Actinomycetota</taxon>
        <taxon>Actinomycetes</taxon>
        <taxon>Kitasatosporales</taxon>
        <taxon>Streptomycetaceae</taxon>
        <taxon>Kitasatospora</taxon>
    </lineage>
</organism>
<dbReference type="Proteomes" id="UP000319103">
    <property type="component" value="Unassembled WGS sequence"/>
</dbReference>
<sequence>MSWIEWGDNSVTVLDPSAFTLARAIAVIGGSARQFSADEMVRLYLEEGLSIAKIAARLGCTGPLVSKRLREAGVRYRQPWPTQEPPSVGARTLADGSLKTIERKPL</sequence>
<accession>A0A540W629</accession>
<gene>
    <name evidence="1" type="ORF">E6W39_22420</name>
</gene>
<keyword evidence="2" id="KW-1185">Reference proteome</keyword>
<dbReference type="AlphaFoldDB" id="A0A540W629"/>
<reference evidence="1 2" key="1">
    <citation type="submission" date="2019-06" db="EMBL/GenBank/DDBJ databases">
        <title>Description of Kitasatospora acidophila sp. nov. isolated from pine grove soil, and reclassification of Streptomyces novaecaesareae to Kitasatospora novaeceasareae comb. nov.</title>
        <authorList>
            <person name="Kim M.J."/>
        </authorList>
    </citation>
    <scope>NUCLEOTIDE SEQUENCE [LARGE SCALE GENOMIC DNA]</scope>
    <source>
        <strain evidence="1 2">MMS16-CNU292</strain>
    </source>
</reference>
<evidence type="ECO:0000313" key="2">
    <source>
        <dbReference type="Proteomes" id="UP000319103"/>
    </source>
</evidence>
<proteinExistence type="predicted"/>
<comment type="caution">
    <text evidence="1">The sequence shown here is derived from an EMBL/GenBank/DDBJ whole genome shotgun (WGS) entry which is preliminary data.</text>
</comment>
<evidence type="ECO:0000313" key="1">
    <source>
        <dbReference type="EMBL" id="TQF04478.1"/>
    </source>
</evidence>
<dbReference type="Gene3D" id="1.10.10.60">
    <property type="entry name" value="Homeodomain-like"/>
    <property type="match status" value="1"/>
</dbReference>
<dbReference type="RefSeq" id="WP_141635049.1">
    <property type="nucleotide sequence ID" value="NZ_VIGB01000003.1"/>
</dbReference>
<name>A0A540W629_9ACTN</name>
<protein>
    <submittedName>
        <fullName evidence="1">Sigma-70 family RNA polymerase sigma factor</fullName>
    </submittedName>
</protein>